<dbReference type="InterPro" id="IPR036038">
    <property type="entry name" value="Aminotransferase-like"/>
</dbReference>
<dbReference type="EMBL" id="CP065959">
    <property type="protein sequence ID" value="QQC89168.1"/>
    <property type="molecule type" value="Genomic_DNA"/>
</dbReference>
<dbReference type="InterPro" id="IPR043132">
    <property type="entry name" value="BCAT-like_C"/>
</dbReference>
<dbReference type="InterPro" id="IPR001544">
    <property type="entry name" value="Aminotrans_IV"/>
</dbReference>
<dbReference type="InterPro" id="IPR043131">
    <property type="entry name" value="BCAT-like_N"/>
</dbReference>
<dbReference type="Proteomes" id="UP000596130">
    <property type="component" value="Chromosome"/>
</dbReference>
<dbReference type="InterPro" id="IPR050571">
    <property type="entry name" value="Class-IV_PLP-Dep_Aminotrnsfr"/>
</dbReference>
<dbReference type="Gene3D" id="3.30.470.10">
    <property type="match status" value="1"/>
</dbReference>
<dbReference type="GO" id="GO:0005829">
    <property type="term" value="C:cytosol"/>
    <property type="evidence" value="ECO:0007669"/>
    <property type="project" value="TreeGrafter"/>
</dbReference>
<evidence type="ECO:0000313" key="3">
    <source>
        <dbReference type="Proteomes" id="UP000596130"/>
    </source>
</evidence>
<sequence length="265" mass="28493">MTISALVQRIEIDGQPATAAGLLWPALANPGHFTAMQVRGGKVRGMDLHLARLDAATREMFGQPLEGEWVRGLVRHILRDDIEDASVRVHVHAPDGKPSVMITVRPPTVLAETMEGRAQSLMSVPYQRPFAHIKHLGGFGQAHYGELARRAGYDGALLTAPDGEISEGAVTNIGFFDGASVVWPEAPHLSGITMQLVEAGLPAAGVPTRHARATLADLPSYSAAFVTNAWGVCPVRRIDDVTYAVDEKLMTTVSGVYEEVPLEAF</sequence>
<dbReference type="RefSeq" id="WP_198502554.1">
    <property type="nucleotide sequence ID" value="NZ_CP065959.1"/>
</dbReference>
<dbReference type="Gene3D" id="3.20.10.10">
    <property type="entry name" value="D-amino Acid Aminotransferase, subunit A, domain 2"/>
    <property type="match status" value="1"/>
</dbReference>
<dbReference type="PANTHER" id="PTHR42743:SF2">
    <property type="entry name" value="AMINODEOXYCHORISMATE LYASE"/>
    <property type="match status" value="1"/>
</dbReference>
<reference evidence="2 3" key="1">
    <citation type="submission" date="2020-12" db="EMBL/GenBank/DDBJ databases">
        <title>Identification and biosynthesis of polyene macrolides produced by Streptomyces alfalfae Men-myco-93-63.</title>
        <authorList>
            <person name="Liu D."/>
            <person name="Li Y."/>
            <person name="Liu L."/>
            <person name="Han X."/>
            <person name="Shen F."/>
        </authorList>
    </citation>
    <scope>NUCLEOTIDE SEQUENCE [LARGE SCALE GENOMIC DNA]</scope>
    <source>
        <strain evidence="2 3">Men-myco-93-63</strain>
    </source>
</reference>
<dbReference type="Pfam" id="PF01063">
    <property type="entry name" value="Aminotran_4"/>
    <property type="match status" value="1"/>
</dbReference>
<dbReference type="AlphaFoldDB" id="A0A7T4PF81"/>
<comment type="similarity">
    <text evidence="1">Belongs to the class-IV pyridoxal-phosphate-dependent aminotransferase family.</text>
</comment>
<gene>
    <name evidence="2" type="ORF">I8755_12650</name>
</gene>
<evidence type="ECO:0000256" key="1">
    <source>
        <dbReference type="ARBA" id="ARBA00009320"/>
    </source>
</evidence>
<proteinExistence type="inferred from homology"/>
<name>A0A7T4PF81_9ACTN</name>
<protein>
    <submittedName>
        <fullName evidence="2">Aminotransferase class IV</fullName>
    </submittedName>
</protein>
<dbReference type="GO" id="GO:0008153">
    <property type="term" value="P:4-aminobenzoate biosynthetic process"/>
    <property type="evidence" value="ECO:0007669"/>
    <property type="project" value="TreeGrafter"/>
</dbReference>
<dbReference type="GO" id="GO:0008483">
    <property type="term" value="F:transaminase activity"/>
    <property type="evidence" value="ECO:0007669"/>
    <property type="project" value="UniProtKB-KW"/>
</dbReference>
<keyword evidence="2" id="KW-0032">Aminotransferase</keyword>
<dbReference type="PANTHER" id="PTHR42743">
    <property type="entry name" value="AMINO-ACID AMINOTRANSFERASE"/>
    <property type="match status" value="1"/>
</dbReference>
<dbReference type="GO" id="GO:0008696">
    <property type="term" value="F:4-amino-4-deoxychorismate lyase activity"/>
    <property type="evidence" value="ECO:0007669"/>
    <property type="project" value="TreeGrafter"/>
</dbReference>
<accession>A0A7T4PF81</accession>
<dbReference type="NCBIfam" id="NF006734">
    <property type="entry name" value="PRK09266.1"/>
    <property type="match status" value="1"/>
</dbReference>
<keyword evidence="2" id="KW-0808">Transferase</keyword>
<organism evidence="2 3">
    <name type="scientific">Streptomyces alfalfae</name>
    <dbReference type="NCBI Taxonomy" id="1642299"/>
    <lineage>
        <taxon>Bacteria</taxon>
        <taxon>Bacillati</taxon>
        <taxon>Actinomycetota</taxon>
        <taxon>Actinomycetes</taxon>
        <taxon>Kitasatosporales</taxon>
        <taxon>Streptomycetaceae</taxon>
        <taxon>Streptomyces</taxon>
    </lineage>
</organism>
<dbReference type="SUPFAM" id="SSF56752">
    <property type="entry name" value="D-aminoacid aminotransferase-like PLP-dependent enzymes"/>
    <property type="match status" value="1"/>
</dbReference>
<evidence type="ECO:0000313" key="2">
    <source>
        <dbReference type="EMBL" id="QQC89168.1"/>
    </source>
</evidence>